<sequence>MKNVYHIIFMGIMGFALLSFSLIQAQVAYPYTSGQAVFVQSPYNSSLYTNYDYNSRQGTANRLPAYTTNQAVFVQKPYVSQQTVTAFPSTDYSNLPSTESRYTSPSAFPSTVAPPYPYTSSAASISGRYTTTTQNPTYNYPYPTSSYTSTSSYPYTSTTPITNYPSTTTQQQPVNSSTNSHIPIISGKYYQTIPSAQKTGVKQPINASSVIYNNAYPVTTVSQYPYPTTTTATPETIIQSTSQKK</sequence>
<organism evidence="1 2">
    <name type="scientific">Candidatus Protochlamydia amoebophila</name>
    <dbReference type="NCBI Taxonomy" id="362787"/>
    <lineage>
        <taxon>Bacteria</taxon>
        <taxon>Pseudomonadati</taxon>
        <taxon>Chlamydiota</taxon>
        <taxon>Chlamydiia</taxon>
        <taxon>Parachlamydiales</taxon>
        <taxon>Parachlamydiaceae</taxon>
        <taxon>Candidatus Protochlamydia</taxon>
    </lineage>
</organism>
<dbReference type="EMBL" id="JSAN01000057">
    <property type="protein sequence ID" value="KIC72349.1"/>
    <property type="molecule type" value="Genomic_DNA"/>
</dbReference>
<dbReference type="PATRIC" id="fig|362787.3.peg.877"/>
<comment type="caution">
    <text evidence="1">The sequence shown here is derived from an EMBL/GenBank/DDBJ whole genome shotgun (WGS) entry which is preliminary data.</text>
</comment>
<protein>
    <submittedName>
        <fullName evidence="1">Uncharacterized protein</fullName>
    </submittedName>
</protein>
<evidence type="ECO:0000313" key="1">
    <source>
        <dbReference type="EMBL" id="KIC72349.1"/>
    </source>
</evidence>
<dbReference type="Proteomes" id="UP000031465">
    <property type="component" value="Unassembled WGS sequence"/>
</dbReference>
<evidence type="ECO:0000313" key="2">
    <source>
        <dbReference type="Proteomes" id="UP000031465"/>
    </source>
</evidence>
<gene>
    <name evidence="1" type="ORF">DB44_CK00220</name>
</gene>
<reference evidence="1 2" key="1">
    <citation type="journal article" date="2014" name="Mol. Biol. Evol.">
        <title>Massive expansion of Ubiquitination-related gene families within the Chlamydiae.</title>
        <authorList>
            <person name="Domman D."/>
            <person name="Collingro A."/>
            <person name="Lagkouvardos I."/>
            <person name="Gehre L."/>
            <person name="Weinmaier T."/>
            <person name="Rattei T."/>
            <person name="Subtil A."/>
            <person name="Horn M."/>
        </authorList>
    </citation>
    <scope>NUCLEOTIDE SEQUENCE [LARGE SCALE GENOMIC DNA]</scope>
    <source>
        <strain evidence="1 2">EI2</strain>
    </source>
</reference>
<accession>A0A0C1H483</accession>
<name>A0A0C1H483_9BACT</name>
<dbReference type="AlphaFoldDB" id="A0A0C1H483"/>
<dbReference type="RefSeq" id="WP_039357792.1">
    <property type="nucleotide sequence ID" value="NZ_JSAN01000057.1"/>
</dbReference>
<proteinExistence type="predicted"/>